<gene>
    <name evidence="1" type="ORF">METZ01_LOCUS51024</name>
</gene>
<dbReference type="InterPro" id="IPR043129">
    <property type="entry name" value="ATPase_NBD"/>
</dbReference>
<organism evidence="1">
    <name type="scientific">marine metagenome</name>
    <dbReference type="NCBI Taxonomy" id="408172"/>
    <lineage>
        <taxon>unclassified sequences</taxon>
        <taxon>metagenomes</taxon>
        <taxon>ecological metagenomes</taxon>
    </lineage>
</organism>
<evidence type="ECO:0008006" key="2">
    <source>
        <dbReference type="Google" id="ProtNLM"/>
    </source>
</evidence>
<proteinExistence type="predicted"/>
<evidence type="ECO:0000313" key="1">
    <source>
        <dbReference type="EMBL" id="SUZ98170.1"/>
    </source>
</evidence>
<dbReference type="SUPFAM" id="SSF53067">
    <property type="entry name" value="Actin-like ATPase domain"/>
    <property type="match status" value="1"/>
</dbReference>
<sequence length="394" mass="44287">MKSEEKKYTIIGVDGGGSKVSAGIIESNEISTFTIKSLSHQYYNESSEFNSDFSPVAMDIQLNEYNKEQYNVNNDEILQGNTIIESFHNSIINLNIKKPILIGLGMVGLKTKDLRGIGAIANGPRMPKFCFQLENVLNESNIHLHKPIQYIGSDADNCGIGEEYGKDGLFKDIQNGYYLGGGTGTADALKLENELIPFDNISSWIAKTWEILNGNNISMEKYTSLQGIQSIYSSYSKIPINKLRDESIYANQIFSRALENEQAALLTCEDITRYMSTLIVERIETIFSGWQNKFQLLNPKHNILENNHPYRNNLLQRIIIGQGLGKLFHLSKNTPLLWDPLHNNIYDMIKKSCVLPLEAKNSLFEGQILKKDFIMTSNLDNSALLGAGISAIYH</sequence>
<dbReference type="AlphaFoldDB" id="A0A381S290"/>
<dbReference type="EMBL" id="UINC01002579">
    <property type="protein sequence ID" value="SUZ98170.1"/>
    <property type="molecule type" value="Genomic_DNA"/>
</dbReference>
<protein>
    <recommendedName>
        <fullName evidence="2">ATPase BadF/BadG/BcrA/BcrD type domain-containing protein</fullName>
    </recommendedName>
</protein>
<reference evidence="1" key="1">
    <citation type="submission" date="2018-05" db="EMBL/GenBank/DDBJ databases">
        <authorList>
            <person name="Lanie J.A."/>
            <person name="Ng W.-L."/>
            <person name="Kazmierczak K.M."/>
            <person name="Andrzejewski T.M."/>
            <person name="Davidsen T.M."/>
            <person name="Wayne K.J."/>
            <person name="Tettelin H."/>
            <person name="Glass J.I."/>
            <person name="Rusch D."/>
            <person name="Podicherti R."/>
            <person name="Tsui H.-C.T."/>
            <person name="Winkler M.E."/>
        </authorList>
    </citation>
    <scope>NUCLEOTIDE SEQUENCE</scope>
</reference>
<name>A0A381S290_9ZZZZ</name>
<accession>A0A381S290</accession>